<dbReference type="Gene3D" id="3.30.200.20">
    <property type="entry name" value="Phosphorylase Kinase, domain 1"/>
    <property type="match status" value="1"/>
</dbReference>
<dbReference type="Pfam" id="PF00069">
    <property type="entry name" value="Pkinase"/>
    <property type="match status" value="1"/>
</dbReference>
<evidence type="ECO:0000256" key="7">
    <source>
        <dbReference type="SAM" id="MobiDB-lite"/>
    </source>
</evidence>
<dbReference type="InterPro" id="IPR008271">
    <property type="entry name" value="Ser/Thr_kinase_AS"/>
</dbReference>
<dbReference type="InterPro" id="IPR011009">
    <property type="entry name" value="Kinase-like_dom_sf"/>
</dbReference>
<dbReference type="SMART" id="SM00220">
    <property type="entry name" value="S_TKc"/>
    <property type="match status" value="1"/>
</dbReference>
<accession>A0A2P8IB75</accession>
<dbReference type="CDD" id="cd14014">
    <property type="entry name" value="STKc_PknB_like"/>
    <property type="match status" value="1"/>
</dbReference>
<evidence type="ECO:0000256" key="3">
    <source>
        <dbReference type="ARBA" id="ARBA00022679"/>
    </source>
</evidence>
<evidence type="ECO:0000256" key="5">
    <source>
        <dbReference type="ARBA" id="ARBA00022777"/>
    </source>
</evidence>
<keyword evidence="5 9" id="KW-0418">Kinase</keyword>
<dbReference type="AlphaFoldDB" id="A0A2P8IB75"/>
<dbReference type="InterPro" id="IPR000719">
    <property type="entry name" value="Prot_kinase_dom"/>
</dbReference>
<evidence type="ECO:0000256" key="2">
    <source>
        <dbReference type="ARBA" id="ARBA00022527"/>
    </source>
</evidence>
<keyword evidence="10" id="KW-1185">Reference proteome</keyword>
<evidence type="ECO:0000313" key="10">
    <source>
        <dbReference type="Proteomes" id="UP000241118"/>
    </source>
</evidence>
<dbReference type="PROSITE" id="PS00108">
    <property type="entry name" value="PROTEIN_KINASE_ST"/>
    <property type="match status" value="1"/>
</dbReference>
<feature type="domain" description="Protein kinase" evidence="8">
    <location>
        <begin position="38"/>
        <end position="296"/>
    </location>
</feature>
<feature type="compositionally biased region" description="Pro residues" evidence="7">
    <location>
        <begin position="373"/>
        <end position="389"/>
    </location>
</feature>
<keyword evidence="6" id="KW-0067">ATP-binding</keyword>
<dbReference type="EMBL" id="PYAX01000004">
    <property type="protein sequence ID" value="PSL55716.1"/>
    <property type="molecule type" value="Genomic_DNA"/>
</dbReference>
<dbReference type="PANTHER" id="PTHR43289">
    <property type="entry name" value="MITOGEN-ACTIVATED PROTEIN KINASE KINASE KINASE 20-RELATED"/>
    <property type="match status" value="1"/>
</dbReference>
<keyword evidence="4" id="KW-0547">Nucleotide-binding</keyword>
<evidence type="ECO:0000256" key="6">
    <source>
        <dbReference type="ARBA" id="ARBA00022840"/>
    </source>
</evidence>
<dbReference type="Proteomes" id="UP000241118">
    <property type="component" value="Unassembled WGS sequence"/>
</dbReference>
<comment type="caution">
    <text evidence="9">The sequence shown here is derived from an EMBL/GenBank/DDBJ whole genome shotgun (WGS) entry which is preliminary data.</text>
</comment>
<proteinExistence type="predicted"/>
<evidence type="ECO:0000256" key="1">
    <source>
        <dbReference type="ARBA" id="ARBA00012513"/>
    </source>
</evidence>
<evidence type="ECO:0000259" key="8">
    <source>
        <dbReference type="PROSITE" id="PS50011"/>
    </source>
</evidence>
<feature type="region of interest" description="Disordered" evidence="7">
    <location>
        <begin position="363"/>
        <end position="393"/>
    </location>
</feature>
<dbReference type="Gene3D" id="1.10.510.10">
    <property type="entry name" value="Transferase(Phosphotransferase) domain 1"/>
    <property type="match status" value="1"/>
</dbReference>
<evidence type="ECO:0000313" key="9">
    <source>
        <dbReference type="EMBL" id="PSL55716.1"/>
    </source>
</evidence>
<keyword evidence="3" id="KW-0808">Transferase</keyword>
<sequence length="547" mass="58116">MSVPPDTIGVVDPADDLLAWAPPPGQGGAAQAVALPGYSDFRLVAHGGEGTVYRATQDGLGRDVAVKVLDVTDEDTVSRFHRELEITVRLGRQHPHIVTVLDTGVIAGRPCIVMEYYDLGSLHDRLRQRGPLPVHEVVAAGIAVADALSFAHGQGILHRDVKPQNILVLPTSYVLADFGIARGADAAHTASLQLVSYRHAAPQMVDGRPPAAADDLWSLGSTLFTLLDGQPPFASDNPGEDTMLAYLGRVREASPRSLLRRDVPVELVAIILRCLRKAREDRFPDAASLRAALAAVPTWTPQSTVDPDHTAAVRQEVPERYPDGPTELPDFGPKPVVEAPPEPVAAAVEPVRTWTEDLADLTVRHNAERRPPVALPPPPLVELPEPPPSRPRRSWKPAAVSAVFVGVVIGVALSLPGRSDEAASPPATTTTVPVTTTTAVPTTTTASLPEGGVPAFTPVLKRLEDDGDRIELFWTDPSEGKAQFVVVDVTGSSPRPLVTVAAGATSHVLEGLEPKAPQYCFQVLAIGLDDPSTQRGASARTCAVRNG</sequence>
<protein>
    <recommendedName>
        <fullName evidence="1">non-specific serine/threonine protein kinase</fullName>
        <ecNumber evidence="1">2.7.11.1</ecNumber>
    </recommendedName>
</protein>
<dbReference type="GO" id="GO:0004674">
    <property type="term" value="F:protein serine/threonine kinase activity"/>
    <property type="evidence" value="ECO:0007669"/>
    <property type="project" value="UniProtKB-KW"/>
</dbReference>
<dbReference type="PROSITE" id="PS50011">
    <property type="entry name" value="PROTEIN_KINASE_DOM"/>
    <property type="match status" value="1"/>
</dbReference>
<gene>
    <name evidence="9" type="ORF">B0I31_1047</name>
</gene>
<evidence type="ECO:0000256" key="4">
    <source>
        <dbReference type="ARBA" id="ARBA00022741"/>
    </source>
</evidence>
<dbReference type="SUPFAM" id="SSF56112">
    <property type="entry name" value="Protein kinase-like (PK-like)"/>
    <property type="match status" value="1"/>
</dbReference>
<dbReference type="EC" id="2.7.11.1" evidence="1"/>
<name>A0A2P8IB75_SACCR</name>
<keyword evidence="2 9" id="KW-0723">Serine/threonine-protein kinase</keyword>
<reference evidence="9 10" key="1">
    <citation type="submission" date="2018-03" db="EMBL/GenBank/DDBJ databases">
        <title>Genomic Encyclopedia of Type Strains, Phase III (KMG-III): the genomes of soil and plant-associated and newly described type strains.</title>
        <authorList>
            <person name="Whitman W."/>
        </authorList>
    </citation>
    <scope>NUCLEOTIDE SEQUENCE [LARGE SCALE GENOMIC DNA]</scope>
    <source>
        <strain evidence="9 10">CGMCC 4.7097</strain>
    </source>
</reference>
<dbReference type="PANTHER" id="PTHR43289:SF6">
    <property type="entry name" value="SERINE_THREONINE-PROTEIN KINASE NEKL-3"/>
    <property type="match status" value="1"/>
</dbReference>
<organism evidence="9 10">
    <name type="scientific">Saccharothrix carnea</name>
    <dbReference type="NCBI Taxonomy" id="1280637"/>
    <lineage>
        <taxon>Bacteria</taxon>
        <taxon>Bacillati</taxon>
        <taxon>Actinomycetota</taxon>
        <taxon>Actinomycetes</taxon>
        <taxon>Pseudonocardiales</taxon>
        <taxon>Pseudonocardiaceae</taxon>
        <taxon>Saccharothrix</taxon>
    </lineage>
</organism>
<dbReference type="GO" id="GO:0005524">
    <property type="term" value="F:ATP binding"/>
    <property type="evidence" value="ECO:0007669"/>
    <property type="project" value="UniProtKB-KW"/>
</dbReference>